<dbReference type="PANTHER" id="PTHR35936">
    <property type="entry name" value="MEMBRANE-BOUND LYTIC MUREIN TRANSGLYCOSYLASE F"/>
    <property type="match status" value="1"/>
</dbReference>
<accession>A0A3D8PS61</accession>
<keyword evidence="11" id="KW-1185">Reference proteome</keyword>
<feature type="domain" description="Solute-binding protein family 3/N-terminal" evidence="9">
    <location>
        <begin position="41"/>
        <end position="261"/>
    </location>
</feature>
<dbReference type="Gene3D" id="3.40.190.10">
    <property type="entry name" value="Periplasmic binding protein-like II"/>
    <property type="match status" value="2"/>
</dbReference>
<gene>
    <name evidence="10" type="ORF">CWR48_10995</name>
</gene>
<comment type="similarity">
    <text evidence="2 6">Belongs to the bacterial solute-binding protein 3 family.</text>
</comment>
<dbReference type="InterPro" id="IPR018313">
    <property type="entry name" value="SBP_3_CS"/>
</dbReference>
<dbReference type="EMBL" id="PIOC01000017">
    <property type="protein sequence ID" value="RDW18111.1"/>
    <property type="molecule type" value="Genomic_DNA"/>
</dbReference>
<evidence type="ECO:0000256" key="1">
    <source>
        <dbReference type="ARBA" id="ARBA00004196"/>
    </source>
</evidence>
<evidence type="ECO:0000256" key="8">
    <source>
        <dbReference type="SAM" id="SignalP"/>
    </source>
</evidence>
<dbReference type="Pfam" id="PF00497">
    <property type="entry name" value="SBP_bac_3"/>
    <property type="match status" value="1"/>
</dbReference>
<keyword evidence="5" id="KW-0449">Lipoprotein</keyword>
<evidence type="ECO:0000313" key="11">
    <source>
        <dbReference type="Proteomes" id="UP000257143"/>
    </source>
</evidence>
<dbReference type="PROSITE" id="PS01039">
    <property type="entry name" value="SBP_BACTERIAL_3"/>
    <property type="match status" value="1"/>
</dbReference>
<keyword evidence="4" id="KW-0564">Palmitate</keyword>
<dbReference type="SMART" id="SM00062">
    <property type="entry name" value="PBPb"/>
    <property type="match status" value="1"/>
</dbReference>
<organism evidence="10 11">
    <name type="scientific">Oceanobacillus arenosus</name>
    <dbReference type="NCBI Taxonomy" id="1229153"/>
    <lineage>
        <taxon>Bacteria</taxon>
        <taxon>Bacillati</taxon>
        <taxon>Bacillota</taxon>
        <taxon>Bacilli</taxon>
        <taxon>Bacillales</taxon>
        <taxon>Bacillaceae</taxon>
        <taxon>Oceanobacillus</taxon>
    </lineage>
</organism>
<evidence type="ECO:0000256" key="6">
    <source>
        <dbReference type="RuleBase" id="RU003744"/>
    </source>
</evidence>
<evidence type="ECO:0000256" key="2">
    <source>
        <dbReference type="ARBA" id="ARBA00010333"/>
    </source>
</evidence>
<feature type="compositionally biased region" description="Polar residues" evidence="7">
    <location>
        <begin position="45"/>
        <end position="54"/>
    </location>
</feature>
<evidence type="ECO:0000256" key="7">
    <source>
        <dbReference type="SAM" id="MobiDB-lite"/>
    </source>
</evidence>
<dbReference type="GO" id="GO:0030313">
    <property type="term" value="C:cell envelope"/>
    <property type="evidence" value="ECO:0007669"/>
    <property type="project" value="UniProtKB-SubCell"/>
</dbReference>
<protein>
    <submittedName>
        <fullName evidence="10">Amino acid ABC transporter substrate-binding protein</fullName>
    </submittedName>
</protein>
<comment type="caution">
    <text evidence="10">The sequence shown here is derived from an EMBL/GenBank/DDBJ whole genome shotgun (WGS) entry which is preliminary data.</text>
</comment>
<dbReference type="AlphaFoldDB" id="A0A3D8PS61"/>
<feature type="region of interest" description="Disordered" evidence="7">
    <location>
        <begin position="25"/>
        <end position="54"/>
    </location>
</feature>
<dbReference type="OrthoDB" id="8613538at2"/>
<evidence type="ECO:0000313" key="10">
    <source>
        <dbReference type="EMBL" id="RDW18111.1"/>
    </source>
</evidence>
<reference evidence="11" key="1">
    <citation type="submission" date="2017-11" db="EMBL/GenBank/DDBJ databases">
        <authorList>
            <person name="Zhu W."/>
        </authorList>
    </citation>
    <scope>NUCLEOTIDE SEQUENCE [LARGE SCALE GENOMIC DNA]</scope>
    <source>
        <strain evidence="11">CAU 1183</strain>
    </source>
</reference>
<dbReference type="PANTHER" id="PTHR35936:SF19">
    <property type="entry name" value="AMINO-ACID-BINDING PROTEIN YXEM-RELATED"/>
    <property type="match status" value="1"/>
</dbReference>
<dbReference type="InterPro" id="IPR001638">
    <property type="entry name" value="Solute-binding_3/MltF_N"/>
</dbReference>
<keyword evidence="3 8" id="KW-0732">Signal</keyword>
<evidence type="ECO:0000259" key="9">
    <source>
        <dbReference type="SMART" id="SM00062"/>
    </source>
</evidence>
<evidence type="ECO:0000256" key="5">
    <source>
        <dbReference type="ARBA" id="ARBA00023288"/>
    </source>
</evidence>
<sequence>MKKLSVLLIGIIALIMLAACGDTTNEDEASNDSSGETDGKVLYAGSTSQSYPNSYQEDGKLVGFDVEVLEKVAENLGYTVEWVKTDFAGLMGQLETGRIDTVANVVAVTPERAEKYHFSEPYAYAGATIVTHEDNDYTSLDQFKGKTVSGVLGSNNIKNLEQFDPEISAKTYETRDGAMNDAINKRVDGYVNTKSALIAEIEKGDLPLKFVGDPFVYEDTAFPFVKDDDGEKLREEFNKEIEKLREDGTLTEISQKYFAGEDITVKN</sequence>
<evidence type="ECO:0000256" key="3">
    <source>
        <dbReference type="ARBA" id="ARBA00022729"/>
    </source>
</evidence>
<feature type="signal peptide" evidence="8">
    <location>
        <begin position="1"/>
        <end position="18"/>
    </location>
</feature>
<dbReference type="PROSITE" id="PS51257">
    <property type="entry name" value="PROKAR_LIPOPROTEIN"/>
    <property type="match status" value="1"/>
</dbReference>
<evidence type="ECO:0000256" key="4">
    <source>
        <dbReference type="ARBA" id="ARBA00023139"/>
    </source>
</evidence>
<proteinExistence type="inferred from homology"/>
<feature type="chain" id="PRO_5039408449" evidence="8">
    <location>
        <begin position="19"/>
        <end position="267"/>
    </location>
</feature>
<dbReference type="Proteomes" id="UP000257143">
    <property type="component" value="Unassembled WGS sequence"/>
</dbReference>
<name>A0A3D8PS61_9BACI</name>
<dbReference type="SUPFAM" id="SSF53850">
    <property type="entry name" value="Periplasmic binding protein-like II"/>
    <property type="match status" value="1"/>
</dbReference>
<comment type="subcellular location">
    <subcellularLocation>
        <location evidence="1">Cell envelope</location>
    </subcellularLocation>
</comment>